<dbReference type="GO" id="GO:0006310">
    <property type="term" value="P:DNA recombination"/>
    <property type="evidence" value="ECO:0007669"/>
    <property type="project" value="InterPro"/>
</dbReference>
<proteinExistence type="predicted"/>
<dbReference type="GO" id="GO:0015074">
    <property type="term" value="P:DNA integration"/>
    <property type="evidence" value="ECO:0007669"/>
    <property type="project" value="InterPro"/>
</dbReference>
<feature type="region of interest" description="Disordered" evidence="1">
    <location>
        <begin position="81"/>
        <end position="103"/>
    </location>
</feature>
<dbReference type="Gene3D" id="1.10.443.10">
    <property type="entry name" value="Intergrase catalytic core"/>
    <property type="match status" value="1"/>
</dbReference>
<accession>G3CAW3</accession>
<dbReference type="KEGG" id="vg:26131618"/>
<dbReference type="EMBL" id="HE580237">
    <property type="protein sequence ID" value="CCD22162.1"/>
    <property type="molecule type" value="Genomic_DNA"/>
</dbReference>
<reference evidence="3 4" key="1">
    <citation type="journal article" date="2011" name="J. Bacteriol.">
        <title>Provirus Induction in Hyperthermophilic Archaea: Characterization of Aeropyrum pernix Spindle-Shaped Virus 1 and Aeropyrum pernix Ovoid Virus 1.</title>
        <authorList>
            <person name="Mochizuki T."/>
            <person name="Sako Y."/>
            <person name="Prangishvili D."/>
        </authorList>
    </citation>
    <scope>NUCLEOTIDE SEQUENCE [LARGE SCALE GENOMIC DNA]</scope>
</reference>
<name>G3CAW3_APOV1</name>
<organism evidence="3 4">
    <name type="scientific">Aeropyrum pernix ovoid virus 1</name>
    <name type="common">APOV1</name>
    <dbReference type="NCBI Taxonomy" id="1032474"/>
    <lineage>
        <taxon>Viruses</taxon>
        <taxon>Viruses incertae sedis</taxon>
        <taxon>Guttaviridae</taxon>
        <taxon>Betaguttavirus</taxon>
    </lineage>
</organism>
<evidence type="ECO:0000313" key="3">
    <source>
        <dbReference type="EMBL" id="CCD22162.1"/>
    </source>
</evidence>
<dbReference type="GeneID" id="26131618"/>
<evidence type="ECO:0000256" key="1">
    <source>
        <dbReference type="SAM" id="MobiDB-lite"/>
    </source>
</evidence>
<dbReference type="InterPro" id="IPR031857">
    <property type="entry name" value="Integrase_SSV1_C"/>
</dbReference>
<dbReference type="Proteomes" id="UP000008911">
    <property type="component" value="Segment"/>
</dbReference>
<dbReference type="Pfam" id="PF16795">
    <property type="entry name" value="Phage_integr_3"/>
    <property type="match status" value="1"/>
</dbReference>
<feature type="domain" description="Integrase SSV1 C-terminal" evidence="2">
    <location>
        <begin position="221"/>
        <end position="382"/>
    </location>
</feature>
<organismHost>
    <name type="scientific">Aeropyrum pernix</name>
    <dbReference type="NCBI Taxonomy" id="56636"/>
</organismHost>
<sequence>MWGEPLLYGAGDSTVTLVPKPLYVYVHTVKSKGRIYQYLVVEEYLGQGRRRTILRMRLEEAVRKLLNNEKKDSAETAGWCGGWDLNPRRPTPTGLKPAPSKPFSSMVIEKRDSGDGESEPSFKQDGGLIVSETLASRFLEWLDLPEDSRQLRDYRNNLRLLIGKPLDCATLHEFASQSKRKYETASRLLSFVASKRGLGLRQLAAELRECLGKKPRSGSDTYVPPDSSILEAARRLEGTRVYHVFLLLVGSGARLSTVHWLLRQGLDSSRLVCLEDRGFCRYHVDYVKGEKLQWALYSPREFWERVLEEPRLTLSYNRVQEQIAGAGVKAKHIRNWVYNKMLSLGMPEGVVEFIVGHKASSIGRRHYMNMIVQADMWYTTYLPVIPKSLKLSCTTCYEG</sequence>
<dbReference type="InterPro" id="IPR013762">
    <property type="entry name" value="Integrase-like_cat_sf"/>
</dbReference>
<dbReference type="GO" id="GO:0003677">
    <property type="term" value="F:DNA binding"/>
    <property type="evidence" value="ECO:0007669"/>
    <property type="project" value="InterPro"/>
</dbReference>
<protein>
    <recommendedName>
        <fullName evidence="2">Integrase SSV1 C-terminal domain-containing protein</fullName>
    </recommendedName>
</protein>
<dbReference type="RefSeq" id="YP_009177672.1">
    <property type="nucleotide sequence ID" value="NC_028256.1"/>
</dbReference>
<evidence type="ECO:0000259" key="2">
    <source>
        <dbReference type="Pfam" id="PF16795"/>
    </source>
</evidence>
<keyword evidence="4" id="KW-1185">Reference proteome</keyword>
<evidence type="ECO:0000313" key="4">
    <source>
        <dbReference type="Proteomes" id="UP000008911"/>
    </source>
</evidence>